<dbReference type="OrthoDB" id="10260857at2759"/>
<dbReference type="PANTHER" id="PTHR13678:SF2">
    <property type="entry name" value="VACUOLAR PROTEIN SORTING-ASSOCIATED PROTEIN 37A"/>
    <property type="match status" value="1"/>
</dbReference>
<reference evidence="10 11" key="1">
    <citation type="submission" date="2017-12" db="EMBL/GenBank/DDBJ databases">
        <title>Sequencing, de novo assembly and annotation of complete genome of a new Thraustochytrid species, strain FCC1311.</title>
        <authorList>
            <person name="Sedici K."/>
            <person name="Godart F."/>
            <person name="Aiese Cigliano R."/>
            <person name="Sanseverino W."/>
            <person name="Barakat M."/>
            <person name="Ortet P."/>
            <person name="Marechal E."/>
            <person name="Cagnac O."/>
            <person name="Amato A."/>
        </authorList>
    </citation>
    <scope>NUCLEOTIDE SEQUENCE [LARGE SCALE GENOMIC DNA]</scope>
</reference>
<dbReference type="Pfam" id="PF07200">
    <property type="entry name" value="Mod_r"/>
    <property type="match status" value="1"/>
</dbReference>
<evidence type="ECO:0000256" key="7">
    <source>
        <dbReference type="SAM" id="Coils"/>
    </source>
</evidence>
<dbReference type="PROSITE" id="PS51314">
    <property type="entry name" value="VPS37_C"/>
    <property type="match status" value="1"/>
</dbReference>
<evidence type="ECO:0000256" key="3">
    <source>
        <dbReference type="ARBA" id="ARBA00022448"/>
    </source>
</evidence>
<dbReference type="GO" id="GO:0043162">
    <property type="term" value="P:ubiquitin-dependent protein catabolic process via the multivesicular body sorting pathway"/>
    <property type="evidence" value="ECO:0007669"/>
    <property type="project" value="TreeGrafter"/>
</dbReference>
<evidence type="ECO:0000259" key="9">
    <source>
        <dbReference type="PROSITE" id="PS51314"/>
    </source>
</evidence>
<keyword evidence="4" id="KW-0967">Endosome</keyword>
<dbReference type="GO" id="GO:0006612">
    <property type="term" value="P:protein targeting to membrane"/>
    <property type="evidence" value="ECO:0007669"/>
    <property type="project" value="TreeGrafter"/>
</dbReference>
<name>A0A2R5G3T6_9STRA</name>
<protein>
    <recommendedName>
        <fullName evidence="9">VPS37 C-terminal domain-containing protein</fullName>
    </recommendedName>
</protein>
<comment type="caution">
    <text evidence="10">The sequence shown here is derived from an EMBL/GenBank/DDBJ whole genome shotgun (WGS) entry which is preliminary data.</text>
</comment>
<evidence type="ECO:0000256" key="5">
    <source>
        <dbReference type="ARBA" id="ARBA00022927"/>
    </source>
</evidence>
<dbReference type="GO" id="GO:0006623">
    <property type="term" value="P:protein targeting to vacuole"/>
    <property type="evidence" value="ECO:0007669"/>
    <property type="project" value="TreeGrafter"/>
</dbReference>
<feature type="compositionally biased region" description="Polar residues" evidence="8">
    <location>
        <begin position="146"/>
        <end position="190"/>
    </location>
</feature>
<evidence type="ECO:0000256" key="6">
    <source>
        <dbReference type="PROSITE-ProRule" id="PRU00646"/>
    </source>
</evidence>
<dbReference type="SUPFAM" id="SSF140111">
    <property type="entry name" value="Endosomal sorting complex assembly domain"/>
    <property type="match status" value="1"/>
</dbReference>
<dbReference type="InterPro" id="IPR029012">
    <property type="entry name" value="Helix_hairpin_bin_sf"/>
</dbReference>
<dbReference type="Gene3D" id="1.10.287.660">
    <property type="entry name" value="Helix hairpin bin"/>
    <property type="match status" value="1"/>
</dbReference>
<keyword evidence="3 6" id="KW-0813">Transport</keyword>
<proteinExistence type="inferred from homology"/>
<evidence type="ECO:0000313" key="11">
    <source>
        <dbReference type="Proteomes" id="UP000241890"/>
    </source>
</evidence>
<dbReference type="InParanoid" id="A0A2R5G3T6"/>
<dbReference type="PANTHER" id="PTHR13678">
    <property type="entry name" value="VACUOLAR PROTEIN SORTING-ASSOCIATED PROTEIN 37"/>
    <property type="match status" value="1"/>
</dbReference>
<accession>A0A2R5G3T6</accession>
<dbReference type="CDD" id="cd11685">
    <property type="entry name" value="UEV_TSG101-like"/>
    <property type="match status" value="1"/>
</dbReference>
<keyword evidence="7" id="KW-0175">Coiled coil</keyword>
<organism evidence="10 11">
    <name type="scientific">Hondaea fermentalgiana</name>
    <dbReference type="NCBI Taxonomy" id="2315210"/>
    <lineage>
        <taxon>Eukaryota</taxon>
        <taxon>Sar</taxon>
        <taxon>Stramenopiles</taxon>
        <taxon>Bigyra</taxon>
        <taxon>Labyrinthulomycetes</taxon>
        <taxon>Thraustochytrida</taxon>
        <taxon>Thraustochytriidae</taxon>
        <taxon>Hondaea</taxon>
    </lineage>
</organism>
<feature type="compositionally biased region" description="Low complexity" evidence="8">
    <location>
        <begin position="123"/>
        <end position="145"/>
    </location>
</feature>
<feature type="domain" description="VPS37 C-terminal" evidence="9">
    <location>
        <begin position="292"/>
        <end position="378"/>
    </location>
</feature>
<dbReference type="Proteomes" id="UP000241890">
    <property type="component" value="Unassembled WGS sequence"/>
</dbReference>
<feature type="region of interest" description="Disordered" evidence="8">
    <location>
        <begin position="121"/>
        <end position="208"/>
    </location>
</feature>
<evidence type="ECO:0000313" key="10">
    <source>
        <dbReference type="EMBL" id="GBG24989.1"/>
    </source>
</evidence>
<comment type="subcellular location">
    <subcellularLocation>
        <location evidence="1">Endosome</location>
    </subcellularLocation>
</comment>
<sequence>MYGMSGGGMHLDRNAQIDELLNTHPQCKFTPERGELDFALQLKRRDRSDIVIIRIKLPTDFPIEAPRAVVITENVRHPWIDPNGLIIGCSSLNLWTSRSRLATVVSDILNQFISMPPQIGSMSSYSSSTSSPSPSSSSSSTPYPSLSQRRQSTSTPPGARASSSGYQPRTSMPSRQPYGMSTSSSSYTNRNKTDTSDQDSADMDGVFIPPVPDRIDELDGKTQAELEKLLNDEDELEKFFKSLPMPTMTNEFKSTILKSNVAQAEKNLSFKENIEQLQAEVLKLQEEAVPKWNAYKELETRQNESMRRYDPLRLLTQLESSCNKLDDESELLASEFLAEEISLPDFIKRQIELRKLYHLRKAKAERFRIELKRSASTQ</sequence>
<comment type="similarity">
    <text evidence="2">Belongs to the VPS37 family.</text>
</comment>
<feature type="coiled-coil region" evidence="7">
    <location>
        <begin position="260"/>
        <end position="287"/>
    </location>
</feature>
<dbReference type="InterPro" id="IPR016135">
    <property type="entry name" value="UBQ-conjugating_enzyme/RWD"/>
</dbReference>
<dbReference type="AlphaFoldDB" id="A0A2R5G3T6"/>
<keyword evidence="11" id="KW-1185">Reference proteome</keyword>
<keyword evidence="5 6" id="KW-0653">Protein transport</keyword>
<gene>
    <name evidence="10" type="ORF">FCC1311_012062</name>
</gene>
<dbReference type="GO" id="GO:0000813">
    <property type="term" value="C:ESCRT I complex"/>
    <property type="evidence" value="ECO:0007669"/>
    <property type="project" value="TreeGrafter"/>
</dbReference>
<evidence type="ECO:0000256" key="2">
    <source>
        <dbReference type="ARBA" id="ARBA00007617"/>
    </source>
</evidence>
<dbReference type="SUPFAM" id="SSF54495">
    <property type="entry name" value="UBC-like"/>
    <property type="match status" value="1"/>
</dbReference>
<evidence type="ECO:0000256" key="8">
    <source>
        <dbReference type="SAM" id="MobiDB-lite"/>
    </source>
</evidence>
<evidence type="ECO:0000256" key="1">
    <source>
        <dbReference type="ARBA" id="ARBA00004177"/>
    </source>
</evidence>
<dbReference type="InterPro" id="IPR009851">
    <property type="entry name" value="Mod_r"/>
</dbReference>
<dbReference type="InterPro" id="IPR037202">
    <property type="entry name" value="ESCRT_assembly_dom"/>
</dbReference>
<dbReference type="EMBL" id="BEYU01000010">
    <property type="protein sequence ID" value="GBG24989.1"/>
    <property type="molecule type" value="Genomic_DNA"/>
</dbReference>
<evidence type="ECO:0000256" key="4">
    <source>
        <dbReference type="ARBA" id="ARBA00022753"/>
    </source>
</evidence>